<name>A0A4D7B9R2_9HYPH</name>
<dbReference type="GO" id="GO:0016491">
    <property type="term" value="F:oxidoreductase activity"/>
    <property type="evidence" value="ECO:0007669"/>
    <property type="project" value="UniProtKB-KW"/>
</dbReference>
<sequence length="311" mass="33596">MARETIVFSSAVDPIAPWREGLEAALPDVALRAPPELSADDDVRYALVWKPPEGFFAAYPKLRLITILGVGADALAGRTDLPDVPIARLSDPAMAQMMASYILFAVLRYARDIDVFEAAQRDRRWHYVHPREARLTRVGVLGLGELGGVAATELARLGFDISGWSRSPKTLPGVRTTSGIDALDAFLAETDILVVMLPLTGQTHHLLDARRLALLPAGAKLINASRGAVVDEPAMIQALVSGQLGGATLDVFEREPLPTDHPLWTLPNVLITPHLASVALPASAAAQIAANIRRLRSGEPVRHRVDLTRGY</sequence>
<dbReference type="Pfam" id="PF02826">
    <property type="entry name" value="2-Hacid_dh_C"/>
    <property type="match status" value="1"/>
</dbReference>
<keyword evidence="2" id="KW-0520">NAD</keyword>
<dbReference type="Proteomes" id="UP000298781">
    <property type="component" value="Chromosome"/>
</dbReference>
<feature type="domain" description="D-isomer specific 2-hydroxyacid dehydrogenase NAD-binding" evidence="3">
    <location>
        <begin position="105"/>
        <end position="276"/>
    </location>
</feature>
<dbReference type="RefSeq" id="WP_136962741.1">
    <property type="nucleotide sequence ID" value="NZ_CP039690.1"/>
</dbReference>
<accession>A0A4D7B9R2</accession>
<proteinExistence type="predicted"/>
<dbReference type="AlphaFoldDB" id="A0A4D7B9R2"/>
<dbReference type="OrthoDB" id="9787219at2"/>
<dbReference type="PANTHER" id="PTHR43333">
    <property type="entry name" value="2-HACID_DH_C DOMAIN-CONTAINING PROTEIN"/>
    <property type="match status" value="1"/>
</dbReference>
<dbReference type="KEGG" id="pstg:E8M01_25635"/>
<dbReference type="Gene3D" id="3.40.50.720">
    <property type="entry name" value="NAD(P)-binding Rossmann-like Domain"/>
    <property type="match status" value="2"/>
</dbReference>
<reference evidence="4 5" key="1">
    <citation type="submission" date="2019-04" db="EMBL/GenBank/DDBJ databases">
        <title>Phreatobacter aquaticus sp. nov.</title>
        <authorList>
            <person name="Choi A."/>
        </authorList>
    </citation>
    <scope>NUCLEOTIDE SEQUENCE [LARGE SCALE GENOMIC DNA]</scope>
    <source>
        <strain evidence="4 5">KCTC 52518</strain>
    </source>
</reference>
<gene>
    <name evidence="4" type="ORF">E8M01_25635</name>
</gene>
<evidence type="ECO:0000313" key="5">
    <source>
        <dbReference type="Proteomes" id="UP000298781"/>
    </source>
</evidence>
<keyword evidence="4" id="KW-0670">Pyruvate</keyword>
<dbReference type="EMBL" id="CP039690">
    <property type="protein sequence ID" value="QCI67310.1"/>
    <property type="molecule type" value="Genomic_DNA"/>
</dbReference>
<organism evidence="4 5">
    <name type="scientific">Phreatobacter stygius</name>
    <dbReference type="NCBI Taxonomy" id="1940610"/>
    <lineage>
        <taxon>Bacteria</taxon>
        <taxon>Pseudomonadati</taxon>
        <taxon>Pseudomonadota</taxon>
        <taxon>Alphaproteobacteria</taxon>
        <taxon>Hyphomicrobiales</taxon>
        <taxon>Phreatobacteraceae</taxon>
        <taxon>Phreatobacter</taxon>
    </lineage>
</organism>
<evidence type="ECO:0000256" key="2">
    <source>
        <dbReference type="ARBA" id="ARBA00023027"/>
    </source>
</evidence>
<dbReference type="InterPro" id="IPR006140">
    <property type="entry name" value="D-isomer_DH_NAD-bd"/>
</dbReference>
<dbReference type="GO" id="GO:0051287">
    <property type="term" value="F:NAD binding"/>
    <property type="evidence" value="ECO:0007669"/>
    <property type="project" value="InterPro"/>
</dbReference>
<evidence type="ECO:0000256" key="1">
    <source>
        <dbReference type="ARBA" id="ARBA00023002"/>
    </source>
</evidence>
<keyword evidence="5" id="KW-1185">Reference proteome</keyword>
<dbReference type="SUPFAM" id="SSF51735">
    <property type="entry name" value="NAD(P)-binding Rossmann-fold domains"/>
    <property type="match status" value="1"/>
</dbReference>
<dbReference type="PANTHER" id="PTHR43333:SF1">
    <property type="entry name" value="D-ISOMER SPECIFIC 2-HYDROXYACID DEHYDROGENASE NAD-BINDING DOMAIN-CONTAINING PROTEIN"/>
    <property type="match status" value="1"/>
</dbReference>
<evidence type="ECO:0000259" key="3">
    <source>
        <dbReference type="Pfam" id="PF02826"/>
    </source>
</evidence>
<dbReference type="InterPro" id="IPR036291">
    <property type="entry name" value="NAD(P)-bd_dom_sf"/>
</dbReference>
<dbReference type="CDD" id="cd12164">
    <property type="entry name" value="GDH_like_2"/>
    <property type="match status" value="1"/>
</dbReference>
<evidence type="ECO:0000313" key="4">
    <source>
        <dbReference type="EMBL" id="QCI67310.1"/>
    </source>
</evidence>
<keyword evidence="1" id="KW-0560">Oxidoreductase</keyword>
<protein>
    <submittedName>
        <fullName evidence="4">Glyoxylate/hydroxypyruvate reductase A</fullName>
    </submittedName>
</protein>